<accession>A0A1F6GG01</accession>
<dbReference type="Pfam" id="PF04168">
    <property type="entry name" value="Alpha-E"/>
    <property type="match status" value="1"/>
</dbReference>
<evidence type="ECO:0000259" key="1">
    <source>
        <dbReference type="Pfam" id="PF04168"/>
    </source>
</evidence>
<dbReference type="InterPro" id="IPR007296">
    <property type="entry name" value="DUF403"/>
</dbReference>
<organism evidence="2 3">
    <name type="scientific">Candidatus Lambdaproteobacteria bacterium RIFOXYD2_FULL_50_16</name>
    <dbReference type="NCBI Taxonomy" id="1817772"/>
    <lineage>
        <taxon>Bacteria</taxon>
        <taxon>Pseudomonadati</taxon>
        <taxon>Pseudomonadota</taxon>
        <taxon>Candidatus Lambdaproteobacteria</taxon>
    </lineage>
</organism>
<dbReference type="PANTHER" id="PTHR34595:SF7">
    <property type="entry name" value="SLL1039 PROTEIN"/>
    <property type="match status" value="1"/>
</dbReference>
<protein>
    <recommendedName>
        <fullName evidence="1">DUF403 domain-containing protein</fullName>
    </recommendedName>
</protein>
<dbReference type="AlphaFoldDB" id="A0A1F6GG01"/>
<dbReference type="STRING" id="1817772.A2527_02985"/>
<dbReference type="Proteomes" id="UP000178449">
    <property type="component" value="Unassembled WGS sequence"/>
</dbReference>
<name>A0A1F6GG01_9PROT</name>
<feature type="domain" description="DUF403" evidence="1">
    <location>
        <begin position="1"/>
        <end position="313"/>
    </location>
</feature>
<dbReference type="PANTHER" id="PTHR34595">
    <property type="entry name" value="BLR5612 PROTEIN"/>
    <property type="match status" value="1"/>
</dbReference>
<dbReference type="InterPro" id="IPR051680">
    <property type="entry name" value="ATP-dep_Glu-Cys_Ligase-2"/>
</dbReference>
<comment type="caution">
    <text evidence="2">The sequence shown here is derived from an EMBL/GenBank/DDBJ whole genome shotgun (WGS) entry which is preliminary data.</text>
</comment>
<gene>
    <name evidence="2" type="ORF">A2527_02985</name>
</gene>
<reference evidence="2 3" key="1">
    <citation type="journal article" date="2016" name="Nat. Commun.">
        <title>Thousands of microbial genomes shed light on interconnected biogeochemical processes in an aquifer system.</title>
        <authorList>
            <person name="Anantharaman K."/>
            <person name="Brown C.T."/>
            <person name="Hug L.A."/>
            <person name="Sharon I."/>
            <person name="Castelle C.J."/>
            <person name="Probst A.J."/>
            <person name="Thomas B.C."/>
            <person name="Singh A."/>
            <person name="Wilkins M.J."/>
            <person name="Karaoz U."/>
            <person name="Brodie E.L."/>
            <person name="Williams K.H."/>
            <person name="Hubbard S.S."/>
            <person name="Banfield J.F."/>
        </authorList>
    </citation>
    <scope>NUCLEOTIDE SEQUENCE [LARGE SCALE GENOMIC DNA]</scope>
</reference>
<proteinExistence type="predicted"/>
<dbReference type="EMBL" id="MFNE01000006">
    <property type="protein sequence ID" value="OGG97039.1"/>
    <property type="molecule type" value="Genomic_DNA"/>
</dbReference>
<evidence type="ECO:0000313" key="2">
    <source>
        <dbReference type="EMBL" id="OGG97039.1"/>
    </source>
</evidence>
<evidence type="ECO:0000313" key="3">
    <source>
        <dbReference type="Proteomes" id="UP000178449"/>
    </source>
</evidence>
<sequence>MLSRVAQRLYWIGRFIENAENLTRILDVYRQMDLEKSGYDDIDVWTPILQITESLDFYKSLHPEVSEREVVDFLLFSEENPHSTISSVFQARESAKNIRNNLSEEIWLHLNVMYHGLKSMTLDQNRVQKLDEFHNQILVFCNCFHGLVDNSMIQAQGWQWLRLGRYYQRAITTVNILKIKYFILLPSLDDVGSPVDLHQWMALLKAASAHEAYRRIHQARIDPVLVADLLVNTGNFPRSIAYSVDQVNLALSSIAKATNHSSSKVLFTLDRLRELLHYSGGMTKVFGQGYKEYLDEILKELTELQELVDQNYFNSLKISRDRGSDFSLDLRQLQQQQQQSRL</sequence>